<feature type="domain" description="Large ribosomal subunit protein uL2 RNA-binding" evidence="11">
    <location>
        <begin position="25"/>
        <end position="100"/>
    </location>
</feature>
<evidence type="ECO:0000313" key="12">
    <source>
        <dbReference type="EMBL" id="AVZ00694.1"/>
    </source>
</evidence>
<evidence type="ECO:0000259" key="11">
    <source>
        <dbReference type="SMART" id="SM01383"/>
    </source>
</evidence>
<comment type="subcellular location">
    <subcellularLocation>
        <location evidence="1">Mitochondrion</location>
    </subcellularLocation>
    <subcellularLocation>
        <location evidence="2">Plastid</location>
        <location evidence="2">Chloroplast</location>
    </subcellularLocation>
</comment>
<dbReference type="PANTHER" id="PTHR13691:SF72">
    <property type="entry name" value="EXPRESSED PROTEIN"/>
    <property type="match status" value="1"/>
</dbReference>
<evidence type="ECO:0000256" key="7">
    <source>
        <dbReference type="ARBA" id="ARBA00023128"/>
    </source>
</evidence>
<dbReference type="InterPro" id="IPR022669">
    <property type="entry name" value="Ribosomal_uL2_C"/>
</dbReference>
<dbReference type="InterPro" id="IPR022666">
    <property type="entry name" value="Ribosomal_uL2_RNA-bd_dom"/>
</dbReference>
<dbReference type="GO" id="GO:0032543">
    <property type="term" value="P:mitochondrial translation"/>
    <property type="evidence" value="ECO:0007669"/>
    <property type="project" value="TreeGrafter"/>
</dbReference>
<dbReference type="InterPro" id="IPR005880">
    <property type="entry name" value="Ribosomal_uL2_bac/org-type"/>
</dbReference>
<sequence>MNSKKQKLLTPPLKSQTSNWNKSNGRNNNGHITAWHRGGGHIRLHRNVDLKRHSTQGIIVGIEYDPNRSGFIARIFNPDTKKHTYIIAPTNIKKGDIIRSNSTRNGIQNGHSKTLKYIFTGTPIYNLSVVPGKNGKILRAAGSSGQIVKKTNKLAKIRLKSGQYRWFDIKTMATTGIVSNSNYRFIKLKKAGQSRWLGKRPIVRGVAMNPIDHPHGGGEGKTSGGRPSVTPWGKPTKGLKTRRSK</sequence>
<keyword evidence="6 12" id="KW-0689">Ribosomal protein</keyword>
<keyword evidence="7 12" id="KW-0496">Mitochondrion</keyword>
<dbReference type="GO" id="GO:0009507">
    <property type="term" value="C:chloroplast"/>
    <property type="evidence" value="ECO:0007669"/>
    <property type="project" value="UniProtKB-SubCell"/>
</dbReference>
<evidence type="ECO:0000256" key="6">
    <source>
        <dbReference type="ARBA" id="ARBA00022980"/>
    </source>
</evidence>
<evidence type="ECO:0000256" key="9">
    <source>
        <dbReference type="SAM" id="MobiDB-lite"/>
    </source>
</evidence>
<dbReference type="SUPFAM" id="SSF50104">
    <property type="entry name" value="Translation proteins SH3-like domain"/>
    <property type="match status" value="1"/>
</dbReference>
<dbReference type="FunFam" id="4.10.950.10:FF:000001">
    <property type="entry name" value="50S ribosomal protein L2"/>
    <property type="match status" value="1"/>
</dbReference>
<evidence type="ECO:0000256" key="2">
    <source>
        <dbReference type="ARBA" id="ARBA00004229"/>
    </source>
</evidence>
<feature type="domain" description="Large ribosomal subunit protein uL2 C-terminal" evidence="10">
    <location>
        <begin position="107"/>
        <end position="235"/>
    </location>
</feature>
<dbReference type="Gene3D" id="2.30.30.30">
    <property type="match status" value="1"/>
</dbReference>
<dbReference type="InterPro" id="IPR012340">
    <property type="entry name" value="NA-bd_OB-fold"/>
</dbReference>
<dbReference type="SUPFAM" id="SSF50249">
    <property type="entry name" value="Nucleic acid-binding proteins"/>
    <property type="match status" value="1"/>
</dbReference>
<dbReference type="NCBIfam" id="TIGR01171">
    <property type="entry name" value="rplB_bact"/>
    <property type="match status" value="1"/>
</dbReference>
<dbReference type="InterPro" id="IPR002171">
    <property type="entry name" value="Ribosomal_uL2"/>
</dbReference>
<protein>
    <submittedName>
        <fullName evidence="12">Ribosomal protein L2</fullName>
    </submittedName>
</protein>
<evidence type="ECO:0000259" key="10">
    <source>
        <dbReference type="SMART" id="SM01382"/>
    </source>
</evidence>
<dbReference type="InterPro" id="IPR014726">
    <property type="entry name" value="Ribosomal_uL2_dom3"/>
</dbReference>
<comment type="similarity">
    <text evidence="3">Belongs to the universal ribosomal protein uL2 family.</text>
</comment>
<dbReference type="GO" id="GO:0016740">
    <property type="term" value="F:transferase activity"/>
    <property type="evidence" value="ECO:0007669"/>
    <property type="project" value="InterPro"/>
</dbReference>
<geneLocation type="mitochondrion" evidence="12"/>
<evidence type="ECO:0000256" key="5">
    <source>
        <dbReference type="ARBA" id="ARBA00022640"/>
    </source>
</evidence>
<dbReference type="GO" id="GO:0005762">
    <property type="term" value="C:mitochondrial large ribosomal subunit"/>
    <property type="evidence" value="ECO:0007669"/>
    <property type="project" value="TreeGrafter"/>
</dbReference>
<dbReference type="AlphaFoldDB" id="A0A2R4QQ81"/>
<dbReference type="EMBL" id="MG922856">
    <property type="protein sequence ID" value="AVZ00694.1"/>
    <property type="molecule type" value="Genomic_DNA"/>
</dbReference>
<dbReference type="Gene3D" id="4.10.950.10">
    <property type="entry name" value="Ribosomal protein L2, domain 3"/>
    <property type="match status" value="1"/>
</dbReference>
<dbReference type="PROSITE" id="PS00467">
    <property type="entry name" value="RIBOSOMAL_L2"/>
    <property type="match status" value="1"/>
</dbReference>
<feature type="region of interest" description="Disordered" evidence="9">
    <location>
        <begin position="208"/>
        <end position="245"/>
    </location>
</feature>
<evidence type="ECO:0000256" key="1">
    <source>
        <dbReference type="ARBA" id="ARBA00004173"/>
    </source>
</evidence>
<evidence type="ECO:0000256" key="4">
    <source>
        <dbReference type="ARBA" id="ARBA00022528"/>
    </source>
</evidence>
<dbReference type="PIRSF" id="PIRSF002158">
    <property type="entry name" value="Ribosomal_L2"/>
    <property type="match status" value="1"/>
</dbReference>
<keyword evidence="8" id="KW-0687">Ribonucleoprotein</keyword>
<feature type="region of interest" description="Disordered" evidence="9">
    <location>
        <begin position="1"/>
        <end position="28"/>
    </location>
</feature>
<dbReference type="GO" id="GO:0003735">
    <property type="term" value="F:structural constituent of ribosome"/>
    <property type="evidence" value="ECO:0007669"/>
    <property type="project" value="InterPro"/>
</dbReference>
<dbReference type="InterPro" id="IPR022671">
    <property type="entry name" value="Ribosomal_uL2_CS"/>
</dbReference>
<dbReference type="SMART" id="SM01382">
    <property type="entry name" value="Ribosomal_L2_C"/>
    <property type="match status" value="1"/>
</dbReference>
<dbReference type="Pfam" id="PF00181">
    <property type="entry name" value="Ribosomal_L2_N"/>
    <property type="match status" value="1"/>
</dbReference>
<keyword evidence="4" id="KW-0150">Chloroplast</keyword>
<evidence type="ECO:0000256" key="3">
    <source>
        <dbReference type="ARBA" id="ARBA00005636"/>
    </source>
</evidence>
<dbReference type="InterPro" id="IPR014722">
    <property type="entry name" value="Rib_uL2_dom2"/>
</dbReference>
<dbReference type="Pfam" id="PF03947">
    <property type="entry name" value="Ribosomal_L2_C"/>
    <property type="match status" value="1"/>
</dbReference>
<dbReference type="SMART" id="SM01383">
    <property type="entry name" value="Ribosomal_L2"/>
    <property type="match status" value="1"/>
</dbReference>
<keyword evidence="5" id="KW-0934">Plastid</keyword>
<reference evidence="12" key="1">
    <citation type="submission" date="2018-02" db="EMBL/GenBank/DDBJ databases">
        <title>The complete organellar genomes of Fucus spiralis (Fucaeae, Phaeophyceae) from California, USA.</title>
        <authorList>
            <person name="Hughey J.R."/>
        </authorList>
    </citation>
    <scope>NUCLEOTIDE SEQUENCE</scope>
</reference>
<organism evidence="12">
    <name type="scientific">Fucus spiralis</name>
    <dbReference type="NCBI Taxonomy" id="87149"/>
    <lineage>
        <taxon>Eukaryota</taxon>
        <taxon>Sar</taxon>
        <taxon>Stramenopiles</taxon>
        <taxon>Ochrophyta</taxon>
        <taxon>PX clade</taxon>
        <taxon>Phaeophyceae</taxon>
        <taxon>Fucales</taxon>
        <taxon>Fucaceae</taxon>
        <taxon>Fucus</taxon>
    </lineage>
</organism>
<dbReference type="InterPro" id="IPR008991">
    <property type="entry name" value="Translation_prot_SH3-like_sf"/>
</dbReference>
<dbReference type="GO" id="GO:0003723">
    <property type="term" value="F:RNA binding"/>
    <property type="evidence" value="ECO:0007669"/>
    <property type="project" value="InterPro"/>
</dbReference>
<feature type="compositionally biased region" description="Low complexity" evidence="9">
    <location>
        <begin position="18"/>
        <end position="28"/>
    </location>
</feature>
<dbReference type="PANTHER" id="PTHR13691">
    <property type="entry name" value="RIBOSOMAL PROTEIN L2"/>
    <property type="match status" value="1"/>
</dbReference>
<gene>
    <name evidence="12" type="primary">rpl2</name>
</gene>
<proteinExistence type="inferred from homology"/>
<evidence type="ECO:0000256" key="8">
    <source>
        <dbReference type="ARBA" id="ARBA00023274"/>
    </source>
</evidence>
<accession>A0A2R4QQ81</accession>
<name>A0A2R4QQ81_9PHAE</name>
<dbReference type="Gene3D" id="2.40.50.140">
    <property type="entry name" value="Nucleic acid-binding proteins"/>
    <property type="match status" value="1"/>
</dbReference>